<name>A0AAP8SM65_9GAMM</name>
<evidence type="ECO:0000256" key="4">
    <source>
        <dbReference type="ARBA" id="ARBA00022679"/>
    </source>
</evidence>
<keyword evidence="3" id="KW-1003">Cell membrane</keyword>
<proteinExistence type="inferred from homology"/>
<dbReference type="EMBL" id="PKUR01000005">
    <property type="protein sequence ID" value="PLW84723.1"/>
    <property type="molecule type" value="Genomic_DNA"/>
</dbReference>
<dbReference type="Proteomes" id="UP000235162">
    <property type="component" value="Unassembled WGS sequence"/>
</dbReference>
<dbReference type="Gene3D" id="3.40.50.12580">
    <property type="match status" value="1"/>
</dbReference>
<comment type="caution">
    <text evidence="8">The sequence shown here is derived from an EMBL/GenBank/DDBJ whole genome shotgun (WGS) entry which is preliminary data.</text>
</comment>
<dbReference type="InterPro" id="IPR051612">
    <property type="entry name" value="Teichoic_Acid_Biosynth"/>
</dbReference>
<comment type="subcellular location">
    <subcellularLocation>
        <location evidence="1">Cell membrane</location>
        <topology evidence="1">Peripheral membrane protein</topology>
    </subcellularLocation>
</comment>
<feature type="transmembrane region" description="Helical" evidence="7">
    <location>
        <begin position="12"/>
        <end position="30"/>
    </location>
</feature>
<keyword evidence="7" id="KW-0812">Transmembrane</keyword>
<evidence type="ECO:0000313" key="8">
    <source>
        <dbReference type="EMBL" id="PLW84723.1"/>
    </source>
</evidence>
<dbReference type="KEGG" id="hja:BST95_00015"/>
<gene>
    <name evidence="8" type="ORF">C0029_17110</name>
</gene>
<keyword evidence="6 7" id="KW-0472">Membrane</keyword>
<accession>A0AAP8SM65</accession>
<protein>
    <submittedName>
        <fullName evidence="8">CDP-glycerol--glycerophosphate glycerophosphotransferase</fullName>
    </submittedName>
</protein>
<reference evidence="8 9" key="1">
    <citation type="submission" date="2018-01" db="EMBL/GenBank/DDBJ databases">
        <title>The draft genome sequence of Halioglobus japonicus S1-36.</title>
        <authorList>
            <person name="Du Z.-J."/>
            <person name="Shi M.-J."/>
        </authorList>
    </citation>
    <scope>NUCLEOTIDE SEQUENCE [LARGE SCALE GENOMIC DNA]</scope>
    <source>
        <strain evidence="8 9">S1-36</strain>
    </source>
</reference>
<organism evidence="8 9">
    <name type="scientific">Halioglobus japonicus</name>
    <dbReference type="NCBI Taxonomy" id="930805"/>
    <lineage>
        <taxon>Bacteria</taxon>
        <taxon>Pseudomonadati</taxon>
        <taxon>Pseudomonadota</taxon>
        <taxon>Gammaproteobacteria</taxon>
        <taxon>Cellvibrionales</taxon>
        <taxon>Halieaceae</taxon>
        <taxon>Halioglobus</taxon>
    </lineage>
</organism>
<evidence type="ECO:0000256" key="5">
    <source>
        <dbReference type="ARBA" id="ARBA00022944"/>
    </source>
</evidence>
<evidence type="ECO:0000256" key="1">
    <source>
        <dbReference type="ARBA" id="ARBA00004202"/>
    </source>
</evidence>
<keyword evidence="4" id="KW-0808">Transferase</keyword>
<evidence type="ECO:0000313" key="9">
    <source>
        <dbReference type="Proteomes" id="UP000235162"/>
    </source>
</evidence>
<sequence length="381" mass="43125">MKIDKTRPDHWLMLALQGGFSLLIVALRWLTPRSKRPVVALYGHQYGGNLKAIYEYLASHCSDQVDPRVLLLDRQQAHRLRADGIRTLSCTNLFDMLQLVRCRVLVSDHGLHAMLPLVHLTDIRFVDVWHGIPFKGFVPDDFKLQHHYDESWVTSPLLEDLYVQRFGFRQQQVHSLGYARTDQLFSAEARPADKQTTVLYAPTWRQDDAGRELFPFGLEGAAFIRAIAATCDAYGARLIIRSHLNAEIQETGLSNVEFRPQKAYPDTEALLADTDILLCDWSSIAFDFLCLQRPMLFIDVPPPFKNGFSLGPEYRAGAVASTMTELVATLEEFLDKPRTFTARYGAMQREILDALYAEDTRGRAAALQSARVLRLAGTTTP</sequence>
<dbReference type="Gene3D" id="3.40.50.11820">
    <property type="match status" value="1"/>
</dbReference>
<keyword evidence="7" id="KW-1133">Transmembrane helix</keyword>
<dbReference type="GO" id="GO:0019350">
    <property type="term" value="P:teichoic acid biosynthetic process"/>
    <property type="evidence" value="ECO:0007669"/>
    <property type="project" value="UniProtKB-KW"/>
</dbReference>
<keyword evidence="9" id="KW-1185">Reference proteome</keyword>
<dbReference type="SUPFAM" id="SSF53756">
    <property type="entry name" value="UDP-Glycosyltransferase/glycogen phosphorylase"/>
    <property type="match status" value="1"/>
</dbReference>
<dbReference type="AlphaFoldDB" id="A0AAP8SM65"/>
<evidence type="ECO:0000256" key="3">
    <source>
        <dbReference type="ARBA" id="ARBA00022475"/>
    </source>
</evidence>
<dbReference type="PANTHER" id="PTHR37316:SF3">
    <property type="entry name" value="TEICHOIC ACID GLYCEROL-PHOSPHATE TRANSFERASE"/>
    <property type="match status" value="1"/>
</dbReference>
<keyword evidence="5" id="KW-0777">Teichoic acid biosynthesis</keyword>
<dbReference type="RefSeq" id="WP_084197642.1">
    <property type="nucleotide sequence ID" value="NZ_BMYL01000006.1"/>
</dbReference>
<comment type="similarity">
    <text evidence="2">Belongs to the CDP-glycerol glycerophosphotransferase family.</text>
</comment>
<evidence type="ECO:0000256" key="6">
    <source>
        <dbReference type="ARBA" id="ARBA00023136"/>
    </source>
</evidence>
<dbReference type="Pfam" id="PF04464">
    <property type="entry name" value="Glyphos_transf"/>
    <property type="match status" value="1"/>
</dbReference>
<dbReference type="GO" id="GO:0047355">
    <property type="term" value="F:CDP-glycerol glycerophosphotransferase activity"/>
    <property type="evidence" value="ECO:0007669"/>
    <property type="project" value="InterPro"/>
</dbReference>
<dbReference type="KEGG" id="hja:BST95_19270"/>
<dbReference type="GO" id="GO:0005886">
    <property type="term" value="C:plasma membrane"/>
    <property type="evidence" value="ECO:0007669"/>
    <property type="project" value="UniProtKB-SubCell"/>
</dbReference>
<dbReference type="InterPro" id="IPR007554">
    <property type="entry name" value="Glycerophosphate_synth"/>
</dbReference>
<dbReference type="InterPro" id="IPR043148">
    <property type="entry name" value="TagF_C"/>
</dbReference>
<dbReference type="InterPro" id="IPR043149">
    <property type="entry name" value="TagF_N"/>
</dbReference>
<evidence type="ECO:0000256" key="7">
    <source>
        <dbReference type="SAM" id="Phobius"/>
    </source>
</evidence>
<evidence type="ECO:0000256" key="2">
    <source>
        <dbReference type="ARBA" id="ARBA00010488"/>
    </source>
</evidence>
<dbReference type="PANTHER" id="PTHR37316">
    <property type="entry name" value="TEICHOIC ACID GLYCEROL-PHOSPHATE PRIMASE"/>
    <property type="match status" value="1"/>
</dbReference>